<keyword evidence="1" id="KW-0732">Signal</keyword>
<evidence type="ECO:0000313" key="2">
    <source>
        <dbReference type="EMBL" id="KAG0590110.1"/>
    </source>
</evidence>
<feature type="signal peptide" evidence="1">
    <location>
        <begin position="1"/>
        <end position="29"/>
    </location>
</feature>
<keyword evidence="3" id="KW-1185">Reference proteome</keyword>
<feature type="chain" id="PRO_5035847559" evidence="1">
    <location>
        <begin position="30"/>
        <end position="59"/>
    </location>
</feature>
<evidence type="ECO:0000256" key="1">
    <source>
        <dbReference type="SAM" id="SignalP"/>
    </source>
</evidence>
<dbReference type="EMBL" id="CM026421">
    <property type="protein sequence ID" value="KAG0590110.1"/>
    <property type="molecule type" value="Genomic_DNA"/>
</dbReference>
<name>A0A8T0J2I3_CERPU</name>
<proteinExistence type="predicted"/>
<dbReference type="Proteomes" id="UP000822688">
    <property type="component" value="Chromosome 1"/>
</dbReference>
<comment type="caution">
    <text evidence="2">The sequence shown here is derived from an EMBL/GenBank/DDBJ whole genome shotgun (WGS) entry which is preliminary data.</text>
</comment>
<protein>
    <submittedName>
        <fullName evidence="2">Uncharacterized protein</fullName>
    </submittedName>
</protein>
<organism evidence="2 3">
    <name type="scientific">Ceratodon purpureus</name>
    <name type="common">Fire moss</name>
    <name type="synonym">Dicranum purpureum</name>
    <dbReference type="NCBI Taxonomy" id="3225"/>
    <lineage>
        <taxon>Eukaryota</taxon>
        <taxon>Viridiplantae</taxon>
        <taxon>Streptophyta</taxon>
        <taxon>Embryophyta</taxon>
        <taxon>Bryophyta</taxon>
        <taxon>Bryophytina</taxon>
        <taxon>Bryopsida</taxon>
        <taxon>Dicranidae</taxon>
        <taxon>Pseudoditrichales</taxon>
        <taxon>Ditrichaceae</taxon>
        <taxon>Ceratodon</taxon>
    </lineage>
</organism>
<evidence type="ECO:0000313" key="3">
    <source>
        <dbReference type="Proteomes" id="UP000822688"/>
    </source>
</evidence>
<dbReference type="AlphaFoldDB" id="A0A8T0J2I3"/>
<accession>A0A8T0J2I3</accession>
<reference evidence="2" key="1">
    <citation type="submission" date="2020-06" db="EMBL/GenBank/DDBJ databases">
        <title>WGS assembly of Ceratodon purpureus strain R40.</title>
        <authorList>
            <person name="Carey S.B."/>
            <person name="Jenkins J."/>
            <person name="Shu S."/>
            <person name="Lovell J.T."/>
            <person name="Sreedasyam A."/>
            <person name="Maumus F."/>
            <person name="Tiley G.P."/>
            <person name="Fernandez-Pozo N."/>
            <person name="Barry K."/>
            <person name="Chen C."/>
            <person name="Wang M."/>
            <person name="Lipzen A."/>
            <person name="Daum C."/>
            <person name="Saski C.A."/>
            <person name="Payton A.C."/>
            <person name="Mcbreen J.C."/>
            <person name="Conrad R.E."/>
            <person name="Kollar L.M."/>
            <person name="Olsson S."/>
            <person name="Huttunen S."/>
            <person name="Landis J.B."/>
            <person name="Wickett N.J."/>
            <person name="Johnson M.G."/>
            <person name="Rensing S.A."/>
            <person name="Grimwood J."/>
            <person name="Schmutz J."/>
            <person name="Mcdaniel S.F."/>
        </authorList>
    </citation>
    <scope>NUCLEOTIDE SEQUENCE</scope>
    <source>
        <strain evidence="2">R40</strain>
    </source>
</reference>
<gene>
    <name evidence="2" type="ORF">KC19_1G072600</name>
</gene>
<sequence length="59" mass="6584">MVLEYRGPFFPFLLISLIGLLHLSTPVQSKSPCDLYSLITRVASLYKVTNSLTNNPNLS</sequence>